<keyword evidence="3" id="KW-1185">Reference proteome</keyword>
<proteinExistence type="predicted"/>
<protein>
    <submittedName>
        <fullName evidence="2">Uncharacterized protein</fullName>
    </submittedName>
</protein>
<accession>A0A182PMI4</accession>
<feature type="compositionally biased region" description="Basic and acidic residues" evidence="1">
    <location>
        <begin position="79"/>
        <end position="92"/>
    </location>
</feature>
<evidence type="ECO:0000256" key="1">
    <source>
        <dbReference type="SAM" id="MobiDB-lite"/>
    </source>
</evidence>
<sequence length="280" mass="30322">MRTQTDGAPEAQPAADTNEAMPTSRLFPPSCTASGPPESPLHGERPPVASRHTFWACTTADRVAREPHHRRGGGASVRRTSEAGRRTFHTGERAGVGASRQSDGLHASVEDGGRVQTHRGDVVSDRRRIVLRVHVDVVGGEGDALLRRFHHGTIVSTKDGRAADCHRTVTIHNTVSRRQKEVVGDDGRTAQTGTGREVAQQRHLVRELAGGRLLSVHNAHGGSGEAQVLHLRRQTLPVVIELLDRFHLRPVDVDPFGTGQRADGQQAGNHKRSSDLHPCA</sequence>
<feature type="region of interest" description="Disordered" evidence="1">
    <location>
        <begin position="62"/>
        <end position="118"/>
    </location>
</feature>
<dbReference type="EnsemblMetazoa" id="AEPI008158-RA">
    <property type="protein sequence ID" value="AEPI008158-PA"/>
    <property type="gene ID" value="AEPI008158"/>
</dbReference>
<reference evidence="2" key="2">
    <citation type="submission" date="2020-05" db="UniProtKB">
        <authorList>
            <consortium name="EnsemblMetazoa"/>
        </authorList>
    </citation>
    <scope>IDENTIFICATION</scope>
    <source>
        <strain evidence="2">Epiroticus2</strain>
    </source>
</reference>
<name>A0A182PMI4_9DIPT</name>
<feature type="compositionally biased region" description="Basic and acidic residues" evidence="1">
    <location>
        <begin position="178"/>
        <end position="188"/>
    </location>
</feature>
<dbReference type="VEuPathDB" id="VectorBase:AEPI008158"/>
<feature type="region of interest" description="Disordered" evidence="1">
    <location>
        <begin position="177"/>
        <end position="196"/>
    </location>
</feature>
<evidence type="ECO:0000313" key="2">
    <source>
        <dbReference type="EnsemblMetazoa" id="AEPI008158-PA"/>
    </source>
</evidence>
<dbReference type="AlphaFoldDB" id="A0A182PMI4"/>
<feature type="compositionally biased region" description="Basic and acidic residues" evidence="1">
    <location>
        <begin position="108"/>
        <end position="118"/>
    </location>
</feature>
<reference evidence="3" key="1">
    <citation type="submission" date="2013-03" db="EMBL/GenBank/DDBJ databases">
        <title>The Genome Sequence of Anopheles epiroticus epiroticus2.</title>
        <authorList>
            <consortium name="The Broad Institute Genomics Platform"/>
            <person name="Neafsey D.E."/>
            <person name="Howell P."/>
            <person name="Walker B."/>
            <person name="Young S.K."/>
            <person name="Zeng Q."/>
            <person name="Gargeya S."/>
            <person name="Fitzgerald M."/>
            <person name="Haas B."/>
            <person name="Abouelleil A."/>
            <person name="Allen A.W."/>
            <person name="Alvarado L."/>
            <person name="Arachchi H.M."/>
            <person name="Berlin A.M."/>
            <person name="Chapman S.B."/>
            <person name="Gainer-Dewar J."/>
            <person name="Goldberg J."/>
            <person name="Griggs A."/>
            <person name="Gujja S."/>
            <person name="Hansen M."/>
            <person name="Howarth C."/>
            <person name="Imamovic A."/>
            <person name="Ireland A."/>
            <person name="Larimer J."/>
            <person name="McCowan C."/>
            <person name="Murphy C."/>
            <person name="Pearson M."/>
            <person name="Poon T.W."/>
            <person name="Priest M."/>
            <person name="Roberts A."/>
            <person name="Saif S."/>
            <person name="Shea T."/>
            <person name="Sisk P."/>
            <person name="Sykes S."/>
            <person name="Wortman J."/>
            <person name="Nusbaum C."/>
            <person name="Birren B."/>
        </authorList>
    </citation>
    <scope>NUCLEOTIDE SEQUENCE [LARGE SCALE GENOMIC DNA]</scope>
    <source>
        <strain evidence="3">Epiroticus2</strain>
    </source>
</reference>
<evidence type="ECO:0000313" key="3">
    <source>
        <dbReference type="Proteomes" id="UP000075885"/>
    </source>
</evidence>
<dbReference type="Proteomes" id="UP000075885">
    <property type="component" value="Unassembled WGS sequence"/>
</dbReference>
<feature type="region of interest" description="Disordered" evidence="1">
    <location>
        <begin position="1"/>
        <end position="48"/>
    </location>
</feature>
<feature type="region of interest" description="Disordered" evidence="1">
    <location>
        <begin position="257"/>
        <end position="280"/>
    </location>
</feature>
<organism evidence="2 3">
    <name type="scientific">Anopheles epiroticus</name>
    <dbReference type="NCBI Taxonomy" id="199890"/>
    <lineage>
        <taxon>Eukaryota</taxon>
        <taxon>Metazoa</taxon>
        <taxon>Ecdysozoa</taxon>
        <taxon>Arthropoda</taxon>
        <taxon>Hexapoda</taxon>
        <taxon>Insecta</taxon>
        <taxon>Pterygota</taxon>
        <taxon>Neoptera</taxon>
        <taxon>Endopterygota</taxon>
        <taxon>Diptera</taxon>
        <taxon>Nematocera</taxon>
        <taxon>Culicoidea</taxon>
        <taxon>Culicidae</taxon>
        <taxon>Anophelinae</taxon>
        <taxon>Anopheles</taxon>
    </lineage>
</organism>